<organism evidence="3">
    <name type="scientific">marine metagenome</name>
    <dbReference type="NCBI Taxonomy" id="408172"/>
    <lineage>
        <taxon>unclassified sequences</taxon>
        <taxon>metagenomes</taxon>
        <taxon>ecological metagenomes</taxon>
    </lineage>
</organism>
<reference evidence="3" key="1">
    <citation type="submission" date="2018-05" db="EMBL/GenBank/DDBJ databases">
        <authorList>
            <person name="Lanie J.A."/>
            <person name="Ng W.-L."/>
            <person name="Kazmierczak K.M."/>
            <person name="Andrzejewski T.M."/>
            <person name="Davidsen T.M."/>
            <person name="Wayne K.J."/>
            <person name="Tettelin H."/>
            <person name="Glass J.I."/>
            <person name="Rusch D."/>
            <person name="Podicherti R."/>
            <person name="Tsui H.-C.T."/>
            <person name="Winkler M.E."/>
        </authorList>
    </citation>
    <scope>NUCLEOTIDE SEQUENCE</scope>
</reference>
<dbReference type="AlphaFoldDB" id="A0A381XIS7"/>
<gene>
    <name evidence="3" type="ORF">METZ01_LOCUS117510</name>
</gene>
<name>A0A381XIS7_9ZZZZ</name>
<dbReference type="InterPro" id="IPR050300">
    <property type="entry name" value="GDXG_lipolytic_enzyme"/>
</dbReference>
<dbReference type="SUPFAM" id="SSF53474">
    <property type="entry name" value="alpha/beta-Hydrolases"/>
    <property type="match status" value="1"/>
</dbReference>
<dbReference type="PANTHER" id="PTHR48081">
    <property type="entry name" value="AB HYDROLASE SUPERFAMILY PROTEIN C4A8.06C"/>
    <property type="match status" value="1"/>
</dbReference>
<evidence type="ECO:0000313" key="3">
    <source>
        <dbReference type="EMBL" id="SVA64656.1"/>
    </source>
</evidence>
<evidence type="ECO:0000259" key="2">
    <source>
        <dbReference type="Pfam" id="PF07859"/>
    </source>
</evidence>
<keyword evidence="1" id="KW-0378">Hydrolase</keyword>
<sequence>MSDYSPTWPGLLGDPNLTLVTDPRIDPRLLEAMGTLELEAVELALADTPTLSSNPSYKECVEFVAALEASAEPVYAKKFDSLPPVLGVTRRSEVIQGVDGNEIPLIIHEPAEGNRPLPGILRTHGGGMVMQSATDPQYMRLADELAATGMVVVNVEFRNGAGKLGDHPFPAGLNDCASATRWTYANKDALGISHIVVSGESGGGNLCIATALKAKQEGWIGEIAGVYACCPYLAGPYNAPLPELMSLRENDYMGQLSMITSLFKVYDPTGDHARNPLAWPYHATAEDLAGLPPHTISVNELDELRDEGLIYARKLMASGVPTISRTVNGTTHGADIETMVAIMPDVYGATIRDIHGFATSLMPRRLP</sequence>
<dbReference type="EMBL" id="UINC01015335">
    <property type="protein sequence ID" value="SVA64656.1"/>
    <property type="molecule type" value="Genomic_DNA"/>
</dbReference>
<dbReference type="PANTHER" id="PTHR48081:SF8">
    <property type="entry name" value="ALPHA_BETA HYDROLASE FOLD-3 DOMAIN-CONTAINING PROTEIN-RELATED"/>
    <property type="match status" value="1"/>
</dbReference>
<accession>A0A381XIS7</accession>
<feature type="domain" description="Alpha/beta hydrolase fold-3" evidence="2">
    <location>
        <begin position="121"/>
        <end position="333"/>
    </location>
</feature>
<dbReference type="InterPro" id="IPR029058">
    <property type="entry name" value="AB_hydrolase_fold"/>
</dbReference>
<dbReference type="Pfam" id="PF07859">
    <property type="entry name" value="Abhydrolase_3"/>
    <property type="match status" value="1"/>
</dbReference>
<evidence type="ECO:0000256" key="1">
    <source>
        <dbReference type="ARBA" id="ARBA00022801"/>
    </source>
</evidence>
<dbReference type="Gene3D" id="3.40.50.1820">
    <property type="entry name" value="alpha/beta hydrolase"/>
    <property type="match status" value="1"/>
</dbReference>
<dbReference type="InterPro" id="IPR013094">
    <property type="entry name" value="AB_hydrolase_3"/>
</dbReference>
<dbReference type="GO" id="GO:0016787">
    <property type="term" value="F:hydrolase activity"/>
    <property type="evidence" value="ECO:0007669"/>
    <property type="project" value="UniProtKB-KW"/>
</dbReference>
<protein>
    <recommendedName>
        <fullName evidence="2">Alpha/beta hydrolase fold-3 domain-containing protein</fullName>
    </recommendedName>
</protein>
<proteinExistence type="predicted"/>